<feature type="transmembrane region" description="Helical" evidence="5">
    <location>
        <begin position="154"/>
        <end position="181"/>
    </location>
</feature>
<dbReference type="PROSITE" id="PS50928">
    <property type="entry name" value="ABC_TM1"/>
    <property type="match status" value="1"/>
</dbReference>
<dbReference type="InterPro" id="IPR000515">
    <property type="entry name" value="MetI-like"/>
</dbReference>
<feature type="transmembrane region" description="Helical" evidence="5">
    <location>
        <begin position="63"/>
        <end position="85"/>
    </location>
</feature>
<feature type="domain" description="ABC transmembrane type-1" evidence="6">
    <location>
        <begin position="26"/>
        <end position="222"/>
    </location>
</feature>
<evidence type="ECO:0000256" key="5">
    <source>
        <dbReference type="SAM" id="Phobius"/>
    </source>
</evidence>
<proteinExistence type="predicted"/>
<protein>
    <submittedName>
        <fullName evidence="7">Tungstate ABC transporter, permease protein</fullName>
    </submittedName>
</protein>
<dbReference type="GO" id="GO:0055085">
    <property type="term" value="P:transmembrane transport"/>
    <property type="evidence" value="ECO:0007669"/>
    <property type="project" value="InterPro"/>
</dbReference>
<keyword evidence="4 5" id="KW-0472">Membrane</keyword>
<evidence type="ECO:0000259" key="6">
    <source>
        <dbReference type="PROSITE" id="PS50928"/>
    </source>
</evidence>
<dbReference type="NCBIfam" id="NF038017">
    <property type="entry name" value="ABC_perm1"/>
    <property type="match status" value="1"/>
</dbReference>
<dbReference type="InterPro" id="IPR035906">
    <property type="entry name" value="MetI-like_sf"/>
</dbReference>
<feature type="transmembrane region" description="Helical" evidence="5">
    <location>
        <begin position="97"/>
        <end position="118"/>
    </location>
</feature>
<dbReference type="PANTHER" id="PTHR43632:SF1">
    <property type="entry name" value="PERMEASE COMPONENT OF TUNGSTATE ABC TRANSPORTER"/>
    <property type="match status" value="1"/>
</dbReference>
<name>A0A6J4QBG2_9BURK</name>
<reference evidence="7" key="1">
    <citation type="submission" date="2020-02" db="EMBL/GenBank/DDBJ databases">
        <authorList>
            <person name="Meier V. D."/>
        </authorList>
    </citation>
    <scope>NUCLEOTIDE SEQUENCE</scope>
    <source>
        <strain evidence="7">AVDCRST_MAG51</strain>
    </source>
</reference>
<dbReference type="AlphaFoldDB" id="A0A6J4QBG2"/>
<feature type="transmembrane region" description="Helical" evidence="5">
    <location>
        <begin position="30"/>
        <end position="51"/>
    </location>
</feature>
<feature type="transmembrane region" description="Helical" evidence="5">
    <location>
        <begin position="201"/>
        <end position="225"/>
    </location>
</feature>
<keyword evidence="3 5" id="KW-1133">Transmembrane helix</keyword>
<evidence type="ECO:0000256" key="3">
    <source>
        <dbReference type="ARBA" id="ARBA00022989"/>
    </source>
</evidence>
<evidence type="ECO:0000256" key="1">
    <source>
        <dbReference type="ARBA" id="ARBA00004651"/>
    </source>
</evidence>
<evidence type="ECO:0000313" key="7">
    <source>
        <dbReference type="EMBL" id="CAA9439917.1"/>
    </source>
</evidence>
<evidence type="ECO:0000256" key="4">
    <source>
        <dbReference type="ARBA" id="ARBA00023136"/>
    </source>
</evidence>
<keyword evidence="2 5" id="KW-0812">Transmembrane</keyword>
<gene>
    <name evidence="7" type="ORF">AVDCRST_MAG51-3221</name>
</gene>
<dbReference type="EMBL" id="CADCUX010000692">
    <property type="protein sequence ID" value="CAA9439917.1"/>
    <property type="molecule type" value="Genomic_DNA"/>
</dbReference>
<dbReference type="Gene3D" id="1.10.3720.10">
    <property type="entry name" value="MetI-like"/>
    <property type="match status" value="1"/>
</dbReference>
<sequence length="241" mass="24731">MSTFSEVGAAALQLVAGAEPQLLAIVGRSLAVSASACAIGCTLGCLLGAWLGVARFAGRGGVLAVLHTLLAIPSVVVGLLVYLLLSRSGPLGALGWLFSFQAMVLAQSVLVLPVAAALTRQLVDDVEQAPGEQQASVGARPGLRGLLLVWDERYAMLTVLIACFGRAISEVGAVMIVGGNIDGFTRVMTTAIALETSKGDLPLAVALGMVLLAIVLALNAMIALLRRWRLAHADAPALVTA</sequence>
<accession>A0A6J4QBG2</accession>
<dbReference type="PANTHER" id="PTHR43632">
    <property type="entry name" value="PERMEASE COMPONENT OF TUNGSTATE ABC TRANSPORTER"/>
    <property type="match status" value="1"/>
</dbReference>
<evidence type="ECO:0000256" key="2">
    <source>
        <dbReference type="ARBA" id="ARBA00022692"/>
    </source>
</evidence>
<organism evidence="7">
    <name type="scientific">uncultured Ramlibacter sp</name>
    <dbReference type="NCBI Taxonomy" id="260755"/>
    <lineage>
        <taxon>Bacteria</taxon>
        <taxon>Pseudomonadati</taxon>
        <taxon>Pseudomonadota</taxon>
        <taxon>Betaproteobacteria</taxon>
        <taxon>Burkholderiales</taxon>
        <taxon>Comamonadaceae</taxon>
        <taxon>Ramlibacter</taxon>
        <taxon>environmental samples</taxon>
    </lineage>
</organism>
<dbReference type="SUPFAM" id="SSF161098">
    <property type="entry name" value="MetI-like"/>
    <property type="match status" value="1"/>
</dbReference>
<dbReference type="InterPro" id="IPR049783">
    <property type="entry name" value="ABC_perm_TupB-like"/>
</dbReference>
<dbReference type="GO" id="GO:0005886">
    <property type="term" value="C:plasma membrane"/>
    <property type="evidence" value="ECO:0007669"/>
    <property type="project" value="UniProtKB-SubCell"/>
</dbReference>
<dbReference type="CDD" id="cd06261">
    <property type="entry name" value="TM_PBP2"/>
    <property type="match status" value="1"/>
</dbReference>
<comment type="subcellular location">
    <subcellularLocation>
        <location evidence="1">Cell membrane</location>
        <topology evidence="1">Multi-pass membrane protein</topology>
    </subcellularLocation>
</comment>